<dbReference type="RefSeq" id="WP_014461029.1">
    <property type="nucleotide sequence ID" value="NZ_BCVB01000003.1"/>
</dbReference>
<evidence type="ECO:0000256" key="2">
    <source>
        <dbReference type="ARBA" id="ARBA00022475"/>
    </source>
</evidence>
<dbReference type="Proteomes" id="UP000031829">
    <property type="component" value="Chromosome"/>
</dbReference>
<evidence type="ECO:0000256" key="1">
    <source>
        <dbReference type="ARBA" id="ARBA00004651"/>
    </source>
</evidence>
<dbReference type="EMBL" id="CP009920">
    <property type="protein sequence ID" value="AJI24280.1"/>
    <property type="molecule type" value="Genomic_DNA"/>
</dbReference>
<dbReference type="KEGG" id="bmeg:BG04_3600"/>
<proteinExistence type="predicted"/>
<evidence type="ECO:0000256" key="4">
    <source>
        <dbReference type="ARBA" id="ARBA00022989"/>
    </source>
</evidence>
<keyword evidence="5" id="KW-0472">Membrane</keyword>
<evidence type="ECO:0000256" key="5">
    <source>
        <dbReference type="ARBA" id="ARBA00023136"/>
    </source>
</evidence>
<sequence>MKLIMVILQILLLTALFLIGESISQWFDLPVPGSIIGFFLLFFLLYFKVIKLSWVEQGGTLLVGELLLFFIPAVVGLINYGDVLMHFGIQIVIIITISTIIVMSVTGIIAEHISRRKEGSLK</sequence>
<gene>
    <name evidence="6" type="ORF">BG04_3600</name>
</gene>
<protein>
    <submittedName>
        <fullName evidence="6">LrgA family protein</fullName>
    </submittedName>
</protein>
<evidence type="ECO:0000256" key="3">
    <source>
        <dbReference type="ARBA" id="ARBA00022692"/>
    </source>
</evidence>
<dbReference type="AlphaFoldDB" id="A0A0B6AHA5"/>
<dbReference type="Pfam" id="PF03788">
    <property type="entry name" value="LrgA"/>
    <property type="match status" value="1"/>
</dbReference>
<dbReference type="NCBIfam" id="NF002460">
    <property type="entry name" value="PRK01658.1"/>
    <property type="match status" value="1"/>
</dbReference>
<keyword evidence="4" id="KW-1133">Transmembrane helix</keyword>
<dbReference type="HOGENOM" id="CLU_113736_3_2_9"/>
<reference evidence="6 7" key="1">
    <citation type="journal article" date="2015" name="Genome Announc.">
        <title>Complete genome sequences for 35 biothreat assay-relevant bacillus species.</title>
        <authorList>
            <person name="Johnson S.L."/>
            <person name="Daligault H.E."/>
            <person name="Davenport K.W."/>
            <person name="Jaissle J."/>
            <person name="Frey K.G."/>
            <person name="Ladner J.T."/>
            <person name="Broomall S.M."/>
            <person name="Bishop-Lilly K.A."/>
            <person name="Bruce D.C."/>
            <person name="Gibbons H.S."/>
            <person name="Coyne S.R."/>
            <person name="Lo C.C."/>
            <person name="Meincke L."/>
            <person name="Munk A.C."/>
            <person name="Koroleva G.I."/>
            <person name="Rosenzweig C.N."/>
            <person name="Palacios G.F."/>
            <person name="Redden C.L."/>
            <person name="Minogue T.D."/>
            <person name="Chain P.S."/>
        </authorList>
    </citation>
    <scope>NUCLEOTIDE SEQUENCE [LARGE SCALE GENOMIC DNA]</scope>
    <source>
        <strain evidence="7">ATCC 14581 / DSM 32 / JCM 2506 / NBRC 15308 / NCIMB 9376 / NCTC 10342 / NRRL B-14308 / VKM B-512</strain>
    </source>
</reference>
<comment type="subcellular location">
    <subcellularLocation>
        <location evidence="1">Cell membrane</location>
        <topology evidence="1">Multi-pass membrane protein</topology>
    </subcellularLocation>
</comment>
<evidence type="ECO:0000313" key="7">
    <source>
        <dbReference type="Proteomes" id="UP000031829"/>
    </source>
</evidence>
<organism evidence="6 7">
    <name type="scientific">Priestia megaterium (strain ATCC 14581 / DSM 32 / CCUG 1817 / JCM 2506 / NBRC 15308 / NCIMB 9376 / NCTC 10342 / NRRL B-14308 / VKM B-512 / Ford 19)</name>
    <name type="common">Bacillus megaterium</name>
    <dbReference type="NCBI Taxonomy" id="1348623"/>
    <lineage>
        <taxon>Bacteria</taxon>
        <taxon>Bacillati</taxon>
        <taxon>Bacillota</taxon>
        <taxon>Bacilli</taxon>
        <taxon>Bacillales</taxon>
        <taxon>Bacillaceae</taxon>
        <taxon>Priestia</taxon>
    </lineage>
</organism>
<accession>A0A0B6AHA5</accession>
<keyword evidence="3" id="KW-0812">Transmembrane</keyword>
<dbReference type="PANTHER" id="PTHR33931">
    <property type="entry name" value="HOLIN-LIKE PROTEIN CIDA-RELATED"/>
    <property type="match status" value="1"/>
</dbReference>
<dbReference type="GO" id="GO:0005886">
    <property type="term" value="C:plasma membrane"/>
    <property type="evidence" value="ECO:0007669"/>
    <property type="project" value="UniProtKB-SubCell"/>
</dbReference>
<dbReference type="GeneID" id="93641655"/>
<dbReference type="PANTHER" id="PTHR33931:SF2">
    <property type="entry name" value="HOLIN-LIKE PROTEIN CIDA"/>
    <property type="match status" value="1"/>
</dbReference>
<name>A0A0B6AHA5_PRIM2</name>
<dbReference type="InterPro" id="IPR005538">
    <property type="entry name" value="LrgA/CidA"/>
</dbReference>
<keyword evidence="2" id="KW-1003">Cell membrane</keyword>
<evidence type="ECO:0000313" key="6">
    <source>
        <dbReference type="EMBL" id="AJI24280.1"/>
    </source>
</evidence>